<feature type="binding site" evidence="4">
    <location>
        <position position="575"/>
    </location>
    <ligand>
        <name>Fe cation</name>
        <dbReference type="ChEBI" id="CHEBI:24875"/>
        <note>catalytic</note>
    </ligand>
</feature>
<evidence type="ECO:0000256" key="4">
    <source>
        <dbReference type="PIRSR" id="PIRSR604294-1"/>
    </source>
</evidence>
<keyword evidence="7" id="KW-1185">Reference proteome</keyword>
<feature type="binding site" evidence="4">
    <location>
        <position position="318"/>
    </location>
    <ligand>
        <name>Fe cation</name>
        <dbReference type="ChEBI" id="CHEBI:24875"/>
        <note>catalytic</note>
    </ligand>
</feature>
<evidence type="ECO:0000256" key="3">
    <source>
        <dbReference type="ARBA" id="ARBA00023004"/>
    </source>
</evidence>
<keyword evidence="3 4" id="KW-0408">Iron</keyword>
<keyword evidence="6" id="KW-0223">Dioxygenase</keyword>
<keyword evidence="2 4" id="KW-0479">Metal-binding</keyword>
<sequence>MATLGREARGGARQAPSRSGGGGAKGIGLPASLARRWEWRRGARTVDDDVNVGAERSSSSSSSSSAAAAAVGGGRRTRARDVRGNEELERHIEYVFDPTRGETGPVTLPEARVPVGFPAGSYLRNGPNTKYGVGSDHFFDGDGMIHLVSFLPSGKVSYCNRWVQSTGYKKEKEAGQKLFKGILVNNGVEMLKGIAHNIIFHGALGTNGTKETTNTAVVSHAGKILALMEAQKPVRMELVVKDDQLQRFETAEAGYDFDGMLEGNMTAHPKKDPVTGEMLLFSYDMTSQPHMRYTEVSADGQIKHSVGIRDMKRGSMAHDMAITSDHTILFDLPLEFSFSDMITRNEFPVQFKKDAQARLGLIKRGGGTEVQWFDIARGGNVFHTVNAYNDEGTGEIVLHALRSEPERSGYVFNEYSPSYLHEWRLNPNTNGVQEKRLGNLGSEFPCINPMRQGRKAKFAYMVVDTLLGNLKTWAYPDVGVTYQTFAKVLLDDNDEEGRRQGEVVSRFDAEEGLYLFEPTFVPSEGSSAEDDGFLVCTATNPVVDKSFFLIFDAQNLEKGPLSSIELPEKVCSGLHGKSRKRTSKAHQRL</sequence>
<evidence type="ECO:0000256" key="2">
    <source>
        <dbReference type="ARBA" id="ARBA00022723"/>
    </source>
</evidence>
<dbReference type="Pfam" id="PF03055">
    <property type="entry name" value="RPE65"/>
    <property type="match status" value="1"/>
</dbReference>
<reference evidence="6 7" key="1">
    <citation type="submission" date="2018-07" db="EMBL/GenBank/DDBJ databases">
        <title>The complete nuclear genome of the prasinophyte Chloropicon primus (CCMP1205).</title>
        <authorList>
            <person name="Pombert J.-F."/>
            <person name="Otis C."/>
            <person name="Turmel M."/>
            <person name="Lemieux C."/>
        </authorList>
    </citation>
    <scope>NUCLEOTIDE SEQUENCE [LARGE SCALE GENOMIC DNA]</scope>
    <source>
        <strain evidence="6 7">CCMP1205</strain>
    </source>
</reference>
<feature type="binding site" evidence="4">
    <location>
        <position position="383"/>
    </location>
    <ligand>
        <name>Fe cation</name>
        <dbReference type="ChEBI" id="CHEBI:24875"/>
        <note>catalytic</note>
    </ligand>
</feature>
<dbReference type="AlphaFoldDB" id="A0A5B8MNR7"/>
<dbReference type="PANTHER" id="PTHR10543">
    <property type="entry name" value="BETA-CAROTENE DIOXYGENASE"/>
    <property type="match status" value="1"/>
</dbReference>
<comment type="similarity">
    <text evidence="1">Belongs to the carotenoid oxygenase family.</text>
</comment>
<organism evidence="6 7">
    <name type="scientific">Chloropicon primus</name>
    <dbReference type="NCBI Taxonomy" id="1764295"/>
    <lineage>
        <taxon>Eukaryota</taxon>
        <taxon>Viridiplantae</taxon>
        <taxon>Chlorophyta</taxon>
        <taxon>Chloropicophyceae</taxon>
        <taxon>Chloropicales</taxon>
        <taxon>Chloropicaceae</taxon>
        <taxon>Chloropicon</taxon>
    </lineage>
</organism>
<dbReference type="Proteomes" id="UP000316726">
    <property type="component" value="Chromosome 6"/>
</dbReference>
<proteinExistence type="inferred from homology"/>
<feature type="region of interest" description="Disordered" evidence="5">
    <location>
        <begin position="1"/>
        <end position="28"/>
    </location>
</feature>
<dbReference type="GO" id="GO:0046872">
    <property type="term" value="F:metal ion binding"/>
    <property type="evidence" value="ECO:0007669"/>
    <property type="project" value="UniProtKB-KW"/>
</dbReference>
<evidence type="ECO:0000256" key="5">
    <source>
        <dbReference type="SAM" id="MobiDB-lite"/>
    </source>
</evidence>
<protein>
    <submittedName>
        <fullName evidence="6">Carotenoid cleavage dioxygenase</fullName>
    </submittedName>
</protein>
<evidence type="ECO:0000313" key="7">
    <source>
        <dbReference type="Proteomes" id="UP000316726"/>
    </source>
</evidence>
<name>A0A5B8MNR7_9CHLO</name>
<dbReference type="GO" id="GO:0009570">
    <property type="term" value="C:chloroplast stroma"/>
    <property type="evidence" value="ECO:0007669"/>
    <property type="project" value="TreeGrafter"/>
</dbReference>
<feature type="binding site" evidence="4">
    <location>
        <position position="268"/>
    </location>
    <ligand>
        <name>Fe cation</name>
        <dbReference type="ChEBI" id="CHEBI:24875"/>
        <note>catalytic</note>
    </ligand>
</feature>
<dbReference type="GO" id="GO:0016121">
    <property type="term" value="P:carotene catabolic process"/>
    <property type="evidence" value="ECO:0007669"/>
    <property type="project" value="TreeGrafter"/>
</dbReference>
<feature type="compositionally biased region" description="Low complexity" evidence="5">
    <location>
        <begin position="57"/>
        <end position="70"/>
    </location>
</feature>
<dbReference type="InterPro" id="IPR004294">
    <property type="entry name" value="Carotenoid_Oase"/>
</dbReference>
<dbReference type="GO" id="GO:0010436">
    <property type="term" value="F:carotenoid dioxygenase activity"/>
    <property type="evidence" value="ECO:0007669"/>
    <property type="project" value="TreeGrafter"/>
</dbReference>
<evidence type="ECO:0000256" key="1">
    <source>
        <dbReference type="ARBA" id="ARBA00006787"/>
    </source>
</evidence>
<evidence type="ECO:0000313" key="6">
    <source>
        <dbReference type="EMBL" id="QDZ22037.1"/>
    </source>
</evidence>
<keyword evidence="6" id="KW-0560">Oxidoreductase</keyword>
<dbReference type="OrthoDB" id="1069523at2759"/>
<dbReference type="EMBL" id="CP031039">
    <property type="protein sequence ID" value="QDZ22037.1"/>
    <property type="molecule type" value="Genomic_DNA"/>
</dbReference>
<feature type="compositionally biased region" description="Basic and acidic residues" evidence="5">
    <location>
        <begin position="1"/>
        <end position="10"/>
    </location>
</feature>
<comment type="cofactor">
    <cofactor evidence="4">
        <name>Fe(2+)</name>
        <dbReference type="ChEBI" id="CHEBI:29033"/>
    </cofactor>
    <text evidence="4">Binds 1 Fe(2+) ion per subunit.</text>
</comment>
<accession>A0A5B8MNR7</accession>
<dbReference type="PANTHER" id="PTHR10543:SF142">
    <property type="entry name" value="OS06G0162550 PROTEIN"/>
    <property type="match status" value="1"/>
</dbReference>
<feature type="region of interest" description="Disordered" evidence="5">
    <location>
        <begin position="44"/>
        <end position="84"/>
    </location>
</feature>
<gene>
    <name evidence="6" type="ORF">A3770_06p45550</name>
</gene>
<dbReference type="STRING" id="1764295.A0A5B8MNR7"/>